<dbReference type="AlphaFoldDB" id="A0A563U603"/>
<feature type="chain" id="PRO_5022210966" evidence="1">
    <location>
        <begin position="26"/>
        <end position="217"/>
    </location>
</feature>
<dbReference type="RefSeq" id="WP_146269758.1">
    <property type="nucleotide sequence ID" value="NZ_VOEI01000002.1"/>
</dbReference>
<comment type="caution">
    <text evidence="2">The sequence shown here is derived from an EMBL/GenBank/DDBJ whole genome shotgun (WGS) entry which is preliminary data.</text>
</comment>
<evidence type="ECO:0000313" key="3">
    <source>
        <dbReference type="Proteomes" id="UP000318010"/>
    </source>
</evidence>
<evidence type="ECO:0000256" key="1">
    <source>
        <dbReference type="SAM" id="SignalP"/>
    </source>
</evidence>
<organism evidence="2 3">
    <name type="scientific">Mucilaginibacter achroorhodeus</name>
    <dbReference type="NCBI Taxonomy" id="2599294"/>
    <lineage>
        <taxon>Bacteria</taxon>
        <taxon>Pseudomonadati</taxon>
        <taxon>Bacteroidota</taxon>
        <taxon>Sphingobacteriia</taxon>
        <taxon>Sphingobacteriales</taxon>
        <taxon>Sphingobacteriaceae</taxon>
        <taxon>Mucilaginibacter</taxon>
    </lineage>
</organism>
<feature type="signal peptide" evidence="1">
    <location>
        <begin position="1"/>
        <end position="25"/>
    </location>
</feature>
<dbReference type="EMBL" id="VOEI01000002">
    <property type="protein sequence ID" value="TWR26753.1"/>
    <property type="molecule type" value="Genomic_DNA"/>
</dbReference>
<accession>A0A563U603</accession>
<dbReference type="Proteomes" id="UP000318010">
    <property type="component" value="Unassembled WGS sequence"/>
</dbReference>
<keyword evidence="3" id="KW-1185">Reference proteome</keyword>
<dbReference type="OrthoDB" id="9800869at2"/>
<reference evidence="2 3" key="1">
    <citation type="submission" date="2019-07" db="EMBL/GenBank/DDBJ databases">
        <authorList>
            <person name="Kim J."/>
        </authorList>
    </citation>
    <scope>NUCLEOTIDE SEQUENCE [LARGE SCALE GENOMIC DNA]</scope>
    <source>
        <strain evidence="2 3">MJ1a</strain>
    </source>
</reference>
<proteinExistence type="predicted"/>
<sequence length="217" mass="24371">MKRYIKIITALTFFGIILFSSITQAQDKPFNEDFSSYEIGASPRSIKTNGVAIIMHPQGQDGKWLLVKDQATYKLNRLTAFPARFILEFDVLAMAESIKDIAPVCFGFVKDNAAREHLSNAGAFIQLHYRDADAVNIGNYELKKETGTTFDLASTTNRPLHVKLDVDGTQMAVYLDDTKLAETELFAPKAAKYFYFSGPWQYDNGSKLFISNIKTTL</sequence>
<gene>
    <name evidence="2" type="ORF">FPZ42_06870</name>
</gene>
<name>A0A563U603_9SPHI</name>
<keyword evidence="1" id="KW-0732">Signal</keyword>
<evidence type="ECO:0000313" key="2">
    <source>
        <dbReference type="EMBL" id="TWR26753.1"/>
    </source>
</evidence>
<protein>
    <submittedName>
        <fullName evidence="2">Uncharacterized protein</fullName>
    </submittedName>
</protein>